<dbReference type="PANTHER" id="PTHR43707:SF1">
    <property type="entry name" value="HISTIDINE--TRNA LIGASE, MITOCHONDRIAL-RELATED"/>
    <property type="match status" value="1"/>
</dbReference>
<keyword evidence="7 9" id="KW-0963">Cytoplasm</keyword>
<dbReference type="CDD" id="cd00773">
    <property type="entry name" value="HisRS-like_core"/>
    <property type="match status" value="1"/>
</dbReference>
<feature type="binding site" evidence="10">
    <location>
        <position position="126"/>
    </location>
    <ligand>
        <name>L-histidine</name>
        <dbReference type="ChEBI" id="CHEBI:57595"/>
    </ligand>
</feature>
<evidence type="ECO:0000256" key="3">
    <source>
        <dbReference type="ARBA" id="ARBA00005539"/>
    </source>
</evidence>
<comment type="miscellaneous">
    <text evidence="9">This function is generally fulfilled by the C-terminal part of HisG, which is missing in some bacteria such as this one.</text>
</comment>
<feature type="binding site" evidence="10">
    <location>
        <position position="112"/>
    </location>
    <ligand>
        <name>L-histidine</name>
        <dbReference type="ChEBI" id="CHEBI:57595"/>
    </ligand>
</feature>
<dbReference type="GO" id="GO:0005737">
    <property type="term" value="C:cytoplasm"/>
    <property type="evidence" value="ECO:0007669"/>
    <property type="project" value="UniProtKB-SubCell"/>
</dbReference>
<dbReference type="SUPFAM" id="SSF55681">
    <property type="entry name" value="Class II aaRS and biotin synthetases"/>
    <property type="match status" value="1"/>
</dbReference>
<feature type="binding site" evidence="10">
    <location>
        <position position="272"/>
    </location>
    <ligand>
        <name>L-histidine</name>
        <dbReference type="ChEBI" id="CHEBI:57595"/>
    </ligand>
</feature>
<protein>
    <recommendedName>
        <fullName evidence="6 9">ATP phosphoribosyltransferase regulatory subunit</fullName>
    </recommendedName>
</protein>
<comment type="pathway">
    <text evidence="2 9">Amino-acid biosynthesis; L-histidine biosynthesis; L-histidine from 5-phospho-alpha-D-ribose 1-diphosphate: step 1/9.</text>
</comment>
<evidence type="ECO:0000256" key="5">
    <source>
        <dbReference type="ARBA" id="ARBA00011738"/>
    </source>
</evidence>
<dbReference type="NCBIfam" id="TIGR00443">
    <property type="entry name" value="hisZ_biosyn_reg"/>
    <property type="match status" value="1"/>
</dbReference>
<evidence type="ECO:0000259" key="11">
    <source>
        <dbReference type="PROSITE" id="PS50862"/>
    </source>
</evidence>
<organism evidence="12 13">
    <name type="scientific">Candidatus Nitrospira allomarina</name>
    <dbReference type="NCBI Taxonomy" id="3020900"/>
    <lineage>
        <taxon>Bacteria</taxon>
        <taxon>Pseudomonadati</taxon>
        <taxon>Nitrospirota</taxon>
        <taxon>Nitrospiria</taxon>
        <taxon>Nitrospirales</taxon>
        <taxon>Nitrospiraceae</taxon>
        <taxon>Nitrospira</taxon>
    </lineage>
</organism>
<evidence type="ECO:0000256" key="9">
    <source>
        <dbReference type="HAMAP-Rule" id="MF_00125"/>
    </source>
</evidence>
<dbReference type="InterPro" id="IPR006195">
    <property type="entry name" value="aa-tRNA-synth_II"/>
</dbReference>
<keyword evidence="12" id="KW-0808">Transferase</keyword>
<dbReference type="InterPro" id="IPR004517">
    <property type="entry name" value="HisZ"/>
</dbReference>
<dbReference type="GO" id="GO:0004821">
    <property type="term" value="F:histidine-tRNA ligase activity"/>
    <property type="evidence" value="ECO:0007669"/>
    <property type="project" value="TreeGrafter"/>
</dbReference>
<keyword evidence="12" id="KW-0328">Glycosyltransferase</keyword>
<feature type="binding site" evidence="10">
    <location>
        <position position="130"/>
    </location>
    <ligand>
        <name>L-histidine</name>
        <dbReference type="ChEBI" id="CHEBI:57595"/>
    </ligand>
</feature>
<dbReference type="GO" id="GO:0016757">
    <property type="term" value="F:glycosyltransferase activity"/>
    <property type="evidence" value="ECO:0007669"/>
    <property type="project" value="UniProtKB-KW"/>
</dbReference>
<gene>
    <name evidence="9 12" type="primary">hisZ</name>
    <name evidence="12" type="ORF">PP769_06155</name>
</gene>
<keyword evidence="13" id="KW-1185">Reference proteome</keyword>
<dbReference type="GO" id="GO:0006427">
    <property type="term" value="P:histidyl-tRNA aminoacylation"/>
    <property type="evidence" value="ECO:0007669"/>
    <property type="project" value="TreeGrafter"/>
</dbReference>
<dbReference type="HAMAP" id="MF_00125">
    <property type="entry name" value="HisZ"/>
    <property type="match status" value="1"/>
</dbReference>
<evidence type="ECO:0000256" key="6">
    <source>
        <dbReference type="ARBA" id="ARBA00020397"/>
    </source>
</evidence>
<dbReference type="GO" id="GO:0000105">
    <property type="term" value="P:L-histidine biosynthetic process"/>
    <property type="evidence" value="ECO:0007669"/>
    <property type="project" value="UniProtKB-UniRule"/>
</dbReference>
<feature type="binding site" evidence="10">
    <location>
        <begin position="82"/>
        <end position="84"/>
    </location>
    <ligand>
        <name>L-histidine</name>
        <dbReference type="ChEBI" id="CHEBI:57595"/>
    </ligand>
</feature>
<dbReference type="RefSeq" id="WP_312646072.1">
    <property type="nucleotide sequence ID" value="NZ_CP116967.1"/>
</dbReference>
<evidence type="ECO:0000256" key="1">
    <source>
        <dbReference type="ARBA" id="ARBA00004496"/>
    </source>
</evidence>
<dbReference type="EMBL" id="CP116967">
    <property type="protein sequence ID" value="WNM59345.1"/>
    <property type="molecule type" value="Genomic_DNA"/>
</dbReference>
<reference evidence="12 13" key="1">
    <citation type="submission" date="2023-01" db="EMBL/GenBank/DDBJ databases">
        <title>Cultivation and genomic characterization of new, ubiquitous marine nitrite-oxidizing bacteria from the Nitrospirales.</title>
        <authorList>
            <person name="Mueller A.J."/>
            <person name="Daebeler A."/>
            <person name="Herbold C.W."/>
            <person name="Kirkegaard R.H."/>
            <person name="Daims H."/>
        </authorList>
    </citation>
    <scope>NUCLEOTIDE SEQUENCE [LARGE SCALE GENOMIC DNA]</scope>
    <source>
        <strain evidence="12 13">VA</strain>
    </source>
</reference>
<dbReference type="PIRSF" id="PIRSF001549">
    <property type="entry name" value="His-tRNA_synth"/>
    <property type="match status" value="1"/>
</dbReference>
<evidence type="ECO:0000256" key="7">
    <source>
        <dbReference type="ARBA" id="ARBA00022490"/>
    </source>
</evidence>
<comment type="subcellular location">
    <subcellularLocation>
        <location evidence="1 9">Cytoplasm</location>
    </subcellularLocation>
</comment>
<feature type="binding site" evidence="10">
    <location>
        <begin position="276"/>
        <end position="277"/>
    </location>
    <ligand>
        <name>L-histidine</name>
        <dbReference type="ChEBI" id="CHEBI:57595"/>
    </ligand>
</feature>
<dbReference type="AlphaFoldDB" id="A0AA96GFW5"/>
<evidence type="ECO:0000256" key="2">
    <source>
        <dbReference type="ARBA" id="ARBA00004667"/>
    </source>
</evidence>
<evidence type="ECO:0000256" key="10">
    <source>
        <dbReference type="PIRSR" id="PIRSR001549-1"/>
    </source>
</evidence>
<dbReference type="KEGG" id="nall:PP769_06155"/>
<dbReference type="Pfam" id="PF13393">
    <property type="entry name" value="tRNA-synt_His"/>
    <property type="match status" value="1"/>
</dbReference>
<feature type="domain" description="Aminoacyl-transfer RNA synthetases class-II family profile" evidence="11">
    <location>
        <begin position="24"/>
        <end position="346"/>
    </location>
</feature>
<comment type="subunit">
    <text evidence="4 9">Heteromultimer composed of HisG and HisZ subunits.</text>
</comment>
<evidence type="ECO:0000313" key="13">
    <source>
        <dbReference type="Proteomes" id="UP001302719"/>
    </source>
</evidence>
<dbReference type="Proteomes" id="UP001302719">
    <property type="component" value="Chromosome"/>
</dbReference>
<dbReference type="PROSITE" id="PS50862">
    <property type="entry name" value="AA_TRNA_LIGASE_II"/>
    <property type="match status" value="1"/>
</dbReference>
<keyword evidence="9" id="KW-0028">Amino-acid biosynthesis</keyword>
<comment type="function">
    <text evidence="8 9">Required for the first step of histidine biosynthesis. May allow the feedback regulation of ATP phosphoribosyltransferase activity by histidine.</text>
</comment>
<evidence type="ECO:0000256" key="8">
    <source>
        <dbReference type="ARBA" id="ARBA00025246"/>
    </source>
</evidence>
<dbReference type="InterPro" id="IPR041715">
    <property type="entry name" value="HisRS-like_core"/>
</dbReference>
<comment type="similarity">
    <text evidence="3 9">Belongs to the class-II aminoacyl-tRNA synthetase family. HisZ subfamily.</text>
</comment>
<accession>A0AA96GFW5</accession>
<keyword evidence="9" id="KW-0368">Histidine biosynthesis</keyword>
<dbReference type="InterPro" id="IPR045864">
    <property type="entry name" value="aa-tRNA-synth_II/BPL/LPL"/>
</dbReference>
<name>A0AA96GFW5_9BACT</name>
<evidence type="ECO:0000313" key="12">
    <source>
        <dbReference type="EMBL" id="WNM59345.1"/>
    </source>
</evidence>
<dbReference type="PANTHER" id="PTHR43707">
    <property type="entry name" value="HISTIDYL-TRNA SYNTHETASE"/>
    <property type="match status" value="1"/>
</dbReference>
<dbReference type="Gene3D" id="3.30.930.10">
    <property type="entry name" value="Bira Bifunctional Protein, Domain 2"/>
    <property type="match status" value="1"/>
</dbReference>
<evidence type="ECO:0000256" key="4">
    <source>
        <dbReference type="ARBA" id="ARBA00011496"/>
    </source>
</evidence>
<sequence>MKPLRSLIPIGTATLLPHTAQSVRWLEEQLLAHCSTWGYQEIILPTFEYLDVLAVGLAPEILEKCYKFADWGSGRILVLRPDATAQIARMVAMGLGGNALPLRFSYRTTVFRYEPEHRGRDREVFQVGFELLGKDTSQSDAEVVTLLAGLLGRIGLPEWKISLGHVGFFKALLAQSGLSLSGRKQAEIAAAHKDLPQLEKILETERLSRSKVKDILQVPERYGRDEVLEWGMRIAGKDAQLLKPLQRLMQVYRQLIANGVQDHILLDLGEFRGFDYYDGVVFDVFTSTFGSEIGGGGRYNHLVGRFGRNLSAIGLGLDLDRVFSALERGGKVGGNGLKSVRIFTSPLQSEASFALAQRLRGAGICVIEEMIEGSPKSALSWVTKAVRRRGVPCAMIFEEKTSTPQSVLLLEFTSFSQRPRQTRMLVQELPQRLQAFSHGNI</sequence>
<comment type="subunit">
    <text evidence="5">Homodimer.</text>
</comment>
<proteinExistence type="inferred from homology"/>
<dbReference type="InterPro" id="IPR004516">
    <property type="entry name" value="HisRS/HisZ"/>
</dbReference>